<dbReference type="InterPro" id="IPR029044">
    <property type="entry name" value="Nucleotide-diphossugar_trans"/>
</dbReference>
<name>A0A7C1VNF6_DESA2</name>
<dbReference type="EMBL" id="DRIH01000011">
    <property type="protein sequence ID" value="HEC67283.1"/>
    <property type="molecule type" value="Genomic_DNA"/>
</dbReference>
<organism evidence="5">
    <name type="scientific">Desulfofervidus auxilii</name>
    <dbReference type="NCBI Taxonomy" id="1621989"/>
    <lineage>
        <taxon>Bacteria</taxon>
        <taxon>Pseudomonadati</taxon>
        <taxon>Thermodesulfobacteriota</taxon>
        <taxon>Candidatus Desulfofervidia</taxon>
        <taxon>Candidatus Desulfofervidales</taxon>
        <taxon>Candidatus Desulfofervidaceae</taxon>
        <taxon>Candidatus Desulfofervidus</taxon>
    </lineage>
</organism>
<dbReference type="InterPro" id="IPR039528">
    <property type="entry name" value="DPM1-like"/>
</dbReference>
<dbReference type="AlphaFoldDB" id="A0A7C1VNF6"/>
<reference evidence="5" key="1">
    <citation type="journal article" date="2020" name="mSystems">
        <title>Genome- and Community-Level Interaction Insights into Carbon Utilization and Element Cycling Functions of Hydrothermarchaeota in Hydrothermal Sediment.</title>
        <authorList>
            <person name="Zhou Z."/>
            <person name="Liu Y."/>
            <person name="Xu W."/>
            <person name="Pan J."/>
            <person name="Luo Z.H."/>
            <person name="Li M."/>
        </authorList>
    </citation>
    <scope>NUCLEOTIDE SEQUENCE [LARGE SCALE GENOMIC DNA]</scope>
    <source>
        <strain evidence="5">HyVt-389</strain>
    </source>
</reference>
<dbReference type="InterPro" id="IPR001173">
    <property type="entry name" value="Glyco_trans_2-like"/>
</dbReference>
<gene>
    <name evidence="5" type="ORF">ENI35_00475</name>
</gene>
<protein>
    <submittedName>
        <fullName evidence="5">Polyprenol monophosphomannose synthase</fullName>
    </submittedName>
</protein>
<dbReference type="GO" id="GO:0016020">
    <property type="term" value="C:membrane"/>
    <property type="evidence" value="ECO:0007669"/>
    <property type="project" value="GOC"/>
</dbReference>
<proteinExistence type="inferred from homology"/>
<evidence type="ECO:0000256" key="1">
    <source>
        <dbReference type="ARBA" id="ARBA00006739"/>
    </source>
</evidence>
<dbReference type="PANTHER" id="PTHR43398:SF1">
    <property type="entry name" value="DOLICHOL-PHOSPHATE MANNOSYLTRANSFERASE SUBUNIT 1"/>
    <property type="match status" value="1"/>
</dbReference>
<evidence type="ECO:0000256" key="3">
    <source>
        <dbReference type="ARBA" id="ARBA00022679"/>
    </source>
</evidence>
<comment type="similarity">
    <text evidence="1">Belongs to the glycosyltransferase 2 family.</text>
</comment>
<comment type="caution">
    <text evidence="5">The sequence shown here is derived from an EMBL/GenBank/DDBJ whole genome shotgun (WGS) entry which is preliminary data.</text>
</comment>
<dbReference type="GO" id="GO:0006506">
    <property type="term" value="P:GPI anchor biosynthetic process"/>
    <property type="evidence" value="ECO:0007669"/>
    <property type="project" value="TreeGrafter"/>
</dbReference>
<dbReference type="GO" id="GO:0006488">
    <property type="term" value="P:dolichol-linked oligosaccharide biosynthetic process"/>
    <property type="evidence" value="ECO:0007669"/>
    <property type="project" value="TreeGrafter"/>
</dbReference>
<sequence length="236" mass="27124">MCVTETDVTIVLPTYNEAENLPLVCEEINDVLKGYKYEILVVDDNSPDGTWKVAEKLGRKYPLRVIRRYSKLGLSSAILTGFYNAKAEFAIVMDADLQHEASALPKMLKALKEDGCDLVIGSRYIANGTIDRAWPLKRRFDSKLATLLARPLTSINDPMSGFFGIRKSLIEKMDQNWLLIGYKLLIEILAKMDGMLKVCEIPIQFKRRVYGETKLNKKEVFNYLKLICKLYWRRLF</sequence>
<dbReference type="GO" id="GO:0035269">
    <property type="term" value="P:protein O-linked glycosylation via mannose"/>
    <property type="evidence" value="ECO:0007669"/>
    <property type="project" value="TreeGrafter"/>
</dbReference>
<evidence type="ECO:0000256" key="2">
    <source>
        <dbReference type="ARBA" id="ARBA00022676"/>
    </source>
</evidence>
<evidence type="ECO:0000259" key="4">
    <source>
        <dbReference type="Pfam" id="PF00535"/>
    </source>
</evidence>
<dbReference type="CDD" id="cd06442">
    <property type="entry name" value="DPM1_like"/>
    <property type="match status" value="1"/>
</dbReference>
<dbReference type="GO" id="GO:0004582">
    <property type="term" value="F:dolichyl-phosphate beta-D-mannosyltransferase activity"/>
    <property type="evidence" value="ECO:0007669"/>
    <property type="project" value="InterPro"/>
</dbReference>
<evidence type="ECO:0000313" key="5">
    <source>
        <dbReference type="EMBL" id="HEC67283.1"/>
    </source>
</evidence>
<dbReference type="SUPFAM" id="SSF53448">
    <property type="entry name" value="Nucleotide-diphospho-sugar transferases"/>
    <property type="match status" value="1"/>
</dbReference>
<feature type="domain" description="Glycosyltransferase 2-like" evidence="4">
    <location>
        <begin position="9"/>
        <end position="172"/>
    </location>
</feature>
<keyword evidence="2" id="KW-0328">Glycosyltransferase</keyword>
<dbReference type="PANTHER" id="PTHR43398">
    <property type="entry name" value="DOLICHOL-PHOSPHATE MANNOSYLTRANSFERASE SUBUNIT 1"/>
    <property type="match status" value="1"/>
</dbReference>
<accession>A0A7C1VNF6</accession>
<keyword evidence="3" id="KW-0808">Transferase</keyword>
<dbReference type="Proteomes" id="UP000885738">
    <property type="component" value="Unassembled WGS sequence"/>
</dbReference>
<dbReference type="Pfam" id="PF00535">
    <property type="entry name" value="Glycos_transf_2"/>
    <property type="match status" value="1"/>
</dbReference>
<dbReference type="Gene3D" id="3.90.550.10">
    <property type="entry name" value="Spore Coat Polysaccharide Biosynthesis Protein SpsA, Chain A"/>
    <property type="match status" value="1"/>
</dbReference>